<dbReference type="STRING" id="1563681.BFP71_06425"/>
<evidence type="ECO:0000259" key="3">
    <source>
        <dbReference type="Pfam" id="PF07687"/>
    </source>
</evidence>
<gene>
    <name evidence="4" type="ORF">BFP71_06425</name>
</gene>
<proteinExistence type="predicted"/>
<feature type="binding site" evidence="2">
    <location>
        <position position="133"/>
    </location>
    <ligand>
        <name>Mn(2+)</name>
        <dbReference type="ChEBI" id="CHEBI:29035"/>
        <label>2</label>
    </ligand>
</feature>
<dbReference type="Gene3D" id="3.30.70.360">
    <property type="match status" value="1"/>
</dbReference>
<dbReference type="PANTHER" id="PTHR11014">
    <property type="entry name" value="PEPTIDASE M20 FAMILY MEMBER"/>
    <property type="match status" value="1"/>
</dbReference>
<dbReference type="GO" id="GO:0016787">
    <property type="term" value="F:hydrolase activity"/>
    <property type="evidence" value="ECO:0007669"/>
    <property type="project" value="UniProtKB-KW"/>
</dbReference>
<dbReference type="InterPro" id="IPR011650">
    <property type="entry name" value="Peptidase_M20_dimer"/>
</dbReference>
<dbReference type="RefSeq" id="WP_069834672.1">
    <property type="nucleotide sequence ID" value="NZ_MDGQ01000004.1"/>
</dbReference>
<comment type="cofactor">
    <cofactor evidence="2">
        <name>Mn(2+)</name>
        <dbReference type="ChEBI" id="CHEBI:29035"/>
    </cofactor>
    <text evidence="2">The Mn(2+) ion enhances activity.</text>
</comment>
<dbReference type="InterPro" id="IPR036264">
    <property type="entry name" value="Bact_exopeptidase_dim_dom"/>
</dbReference>
<feature type="binding site" evidence="2">
    <location>
        <position position="100"/>
    </location>
    <ligand>
        <name>Mn(2+)</name>
        <dbReference type="ChEBI" id="CHEBI:29035"/>
        <label>2</label>
    </ligand>
</feature>
<dbReference type="InterPro" id="IPR002933">
    <property type="entry name" value="Peptidase_M20"/>
</dbReference>
<dbReference type="SUPFAM" id="SSF53187">
    <property type="entry name" value="Zn-dependent exopeptidases"/>
    <property type="match status" value="1"/>
</dbReference>
<dbReference type="Proteomes" id="UP000095552">
    <property type="component" value="Unassembled WGS sequence"/>
</dbReference>
<keyword evidence="2" id="KW-0464">Manganese</keyword>
<evidence type="ECO:0000256" key="2">
    <source>
        <dbReference type="PIRSR" id="PIRSR005962-1"/>
    </source>
</evidence>
<name>A0A1E5T301_9BACT</name>
<dbReference type="PIRSF" id="PIRSF005962">
    <property type="entry name" value="Pept_M20D_amidohydro"/>
    <property type="match status" value="1"/>
</dbReference>
<dbReference type="InterPro" id="IPR017439">
    <property type="entry name" value="Amidohydrolase"/>
</dbReference>
<dbReference type="NCBIfam" id="TIGR01891">
    <property type="entry name" value="amidohydrolases"/>
    <property type="match status" value="1"/>
</dbReference>
<evidence type="ECO:0000313" key="5">
    <source>
        <dbReference type="Proteomes" id="UP000095552"/>
    </source>
</evidence>
<dbReference type="AlphaFoldDB" id="A0A1E5T301"/>
<accession>A0A1E5T301</accession>
<dbReference type="GO" id="GO:0046872">
    <property type="term" value="F:metal ion binding"/>
    <property type="evidence" value="ECO:0007669"/>
    <property type="project" value="UniProtKB-KW"/>
</dbReference>
<evidence type="ECO:0000256" key="1">
    <source>
        <dbReference type="ARBA" id="ARBA00022801"/>
    </source>
</evidence>
<dbReference type="Gene3D" id="3.40.630.10">
    <property type="entry name" value="Zn peptidases"/>
    <property type="match status" value="1"/>
</dbReference>
<keyword evidence="5" id="KW-1185">Reference proteome</keyword>
<reference evidence="4 5" key="1">
    <citation type="submission" date="2016-08" db="EMBL/GenBank/DDBJ databases">
        <title>Draft genome of Fabibacter sp. strain SK-8.</title>
        <authorList>
            <person name="Wong S.-K."/>
            <person name="Hamasaki K."/>
            <person name="Yoshizawa S."/>
        </authorList>
    </citation>
    <scope>NUCLEOTIDE SEQUENCE [LARGE SCALE GENOMIC DNA]</scope>
    <source>
        <strain evidence="4 5">SK-8</strain>
    </source>
</reference>
<evidence type="ECO:0000313" key="4">
    <source>
        <dbReference type="EMBL" id="OEK05754.1"/>
    </source>
</evidence>
<dbReference type="Pfam" id="PF07687">
    <property type="entry name" value="M20_dimer"/>
    <property type="match status" value="1"/>
</dbReference>
<protein>
    <recommendedName>
        <fullName evidence="3">Peptidase M20 dimerisation domain-containing protein</fullName>
    </recommendedName>
</protein>
<organism evidence="4 5">
    <name type="scientific">Roseivirga misakiensis</name>
    <dbReference type="NCBI Taxonomy" id="1563681"/>
    <lineage>
        <taxon>Bacteria</taxon>
        <taxon>Pseudomonadati</taxon>
        <taxon>Bacteroidota</taxon>
        <taxon>Cytophagia</taxon>
        <taxon>Cytophagales</taxon>
        <taxon>Roseivirgaceae</taxon>
        <taxon>Roseivirga</taxon>
    </lineage>
</organism>
<feature type="binding site" evidence="2">
    <location>
        <position position="159"/>
    </location>
    <ligand>
        <name>Mn(2+)</name>
        <dbReference type="ChEBI" id="CHEBI:29035"/>
        <label>2</label>
    </ligand>
</feature>
<dbReference type="PANTHER" id="PTHR11014:SF169">
    <property type="entry name" value="CLAN MH, FAMILY M20, PEPTIDASE T-LIKE METALLOPEPTIDASE"/>
    <property type="match status" value="1"/>
</dbReference>
<feature type="binding site" evidence="2">
    <location>
        <position position="353"/>
    </location>
    <ligand>
        <name>Mn(2+)</name>
        <dbReference type="ChEBI" id="CHEBI:29035"/>
        <label>2</label>
    </ligand>
</feature>
<feature type="binding site" evidence="2">
    <location>
        <position position="98"/>
    </location>
    <ligand>
        <name>Mn(2+)</name>
        <dbReference type="ChEBI" id="CHEBI:29035"/>
        <label>2</label>
    </ligand>
</feature>
<feature type="domain" description="Peptidase M20 dimerisation" evidence="3">
    <location>
        <begin position="181"/>
        <end position="274"/>
    </location>
</feature>
<sequence>MLKSQDFQTLKSLRLALHQHPELSGQEKHTSETILNFLNSYSPSEVLTNLGGYGLAAIWEGSEDGPTVLIRAELDALPIQESNSFAHRSTKKDVSHKCGHDGHMAILCGLAMQFQASPLSKGRMVLLFQPAEETGQGAKAVIADEKFRNINPDFAFALHNLPKHDMGTVYCKNGSFCAASTGLKIVYQGKTAHASQPETGNNPAVAAAQLVHCLERIIETNDFTKKTLITLTHAQIGEKSFGVSAGRAETWLTLRAFEKHDFDLLLTLVTREAELIGKRYGLDVSLSHHESFEVTENDYQSVEMVKKAALNLAIRYVEMTEPNPWSEDFGCYLQNCQGAIFGLGSGHETPDLHNPDYDFPDELIEQGVRMFWQLLNDITST</sequence>
<dbReference type="Pfam" id="PF01546">
    <property type="entry name" value="Peptidase_M20"/>
    <property type="match status" value="1"/>
</dbReference>
<dbReference type="EMBL" id="MDGQ01000004">
    <property type="protein sequence ID" value="OEK05754.1"/>
    <property type="molecule type" value="Genomic_DNA"/>
</dbReference>
<keyword evidence="2" id="KW-0479">Metal-binding</keyword>
<dbReference type="SUPFAM" id="SSF55031">
    <property type="entry name" value="Bacterial exopeptidase dimerisation domain"/>
    <property type="match status" value="1"/>
</dbReference>
<keyword evidence="1" id="KW-0378">Hydrolase</keyword>
<comment type="caution">
    <text evidence="4">The sequence shown here is derived from an EMBL/GenBank/DDBJ whole genome shotgun (WGS) entry which is preliminary data.</text>
</comment>